<dbReference type="Gene3D" id="3.40.50.150">
    <property type="entry name" value="Vaccinia Virus protein VP39"/>
    <property type="match status" value="1"/>
</dbReference>
<dbReference type="Pfam" id="PF08241">
    <property type="entry name" value="Methyltransf_11"/>
    <property type="match status" value="1"/>
</dbReference>
<dbReference type="EMBL" id="JACDUR010000005">
    <property type="protein sequence ID" value="MBA2893695.1"/>
    <property type="molecule type" value="Genomic_DNA"/>
</dbReference>
<keyword evidence="2" id="KW-0808">Transferase</keyword>
<dbReference type="AlphaFoldDB" id="A0A7W0HS65"/>
<dbReference type="CDD" id="cd02440">
    <property type="entry name" value="AdoMet_MTases"/>
    <property type="match status" value="1"/>
</dbReference>
<evidence type="ECO:0000259" key="1">
    <source>
        <dbReference type="Pfam" id="PF08241"/>
    </source>
</evidence>
<sequence length="232" mass="24307">MLDYDREAARYDATRGGLPRAVVAADAVRSLVAPGAVLLDVACGTGLVRGELVRHGLRVFGVDASPGMAGVARGRIPVAVGEAARLPLPDASVDAVSVIWLLHLLNDARPVIAECARVLRPGGMFLTTVDKARCFDDDLEPLLAPFREPTATDDAALVTAEAARHGLVSSGEARFVGHGQARSPAGLAASLRKGGWRFSPPASLYSAIADLPGQDVPRTDPVYRILAFALRG</sequence>
<dbReference type="PANTHER" id="PTHR43591:SF99">
    <property type="entry name" value="OS06G0646000 PROTEIN"/>
    <property type="match status" value="1"/>
</dbReference>
<dbReference type="SUPFAM" id="SSF53335">
    <property type="entry name" value="S-adenosyl-L-methionine-dependent methyltransferases"/>
    <property type="match status" value="1"/>
</dbReference>
<reference evidence="2 3" key="1">
    <citation type="submission" date="2020-07" db="EMBL/GenBank/DDBJ databases">
        <title>Genomic Encyclopedia of Type Strains, Phase IV (KMG-IV): sequencing the most valuable type-strain genomes for metagenomic binning, comparative biology and taxonomic classification.</title>
        <authorList>
            <person name="Goeker M."/>
        </authorList>
    </citation>
    <scope>NUCLEOTIDE SEQUENCE [LARGE SCALE GENOMIC DNA]</scope>
    <source>
        <strain evidence="2 3">DSM 45533</strain>
    </source>
</reference>
<accession>A0A7W0HS65</accession>
<keyword evidence="2" id="KW-0489">Methyltransferase</keyword>
<evidence type="ECO:0000313" key="2">
    <source>
        <dbReference type="EMBL" id="MBA2893695.1"/>
    </source>
</evidence>
<dbReference type="GO" id="GO:0032259">
    <property type="term" value="P:methylation"/>
    <property type="evidence" value="ECO:0007669"/>
    <property type="project" value="UniProtKB-KW"/>
</dbReference>
<dbReference type="PANTHER" id="PTHR43591">
    <property type="entry name" value="METHYLTRANSFERASE"/>
    <property type="match status" value="1"/>
</dbReference>
<dbReference type="GO" id="GO:0008757">
    <property type="term" value="F:S-adenosylmethionine-dependent methyltransferase activity"/>
    <property type="evidence" value="ECO:0007669"/>
    <property type="project" value="InterPro"/>
</dbReference>
<dbReference type="Proteomes" id="UP000530928">
    <property type="component" value="Unassembled WGS sequence"/>
</dbReference>
<gene>
    <name evidence="2" type="ORF">HNR30_005056</name>
</gene>
<protein>
    <submittedName>
        <fullName evidence="2">SAM-dependent methyltransferase</fullName>
    </submittedName>
</protein>
<organism evidence="2 3">
    <name type="scientific">Nonomuraea soli</name>
    <dbReference type="NCBI Taxonomy" id="1032476"/>
    <lineage>
        <taxon>Bacteria</taxon>
        <taxon>Bacillati</taxon>
        <taxon>Actinomycetota</taxon>
        <taxon>Actinomycetes</taxon>
        <taxon>Streptosporangiales</taxon>
        <taxon>Streptosporangiaceae</taxon>
        <taxon>Nonomuraea</taxon>
    </lineage>
</organism>
<feature type="domain" description="Methyltransferase type 11" evidence="1">
    <location>
        <begin position="39"/>
        <end position="126"/>
    </location>
</feature>
<keyword evidence="3" id="KW-1185">Reference proteome</keyword>
<evidence type="ECO:0000313" key="3">
    <source>
        <dbReference type="Proteomes" id="UP000530928"/>
    </source>
</evidence>
<dbReference type="InterPro" id="IPR029063">
    <property type="entry name" value="SAM-dependent_MTases_sf"/>
</dbReference>
<dbReference type="InterPro" id="IPR013216">
    <property type="entry name" value="Methyltransf_11"/>
</dbReference>
<dbReference type="RefSeq" id="WP_181612478.1">
    <property type="nucleotide sequence ID" value="NZ_BAABAM010000005.1"/>
</dbReference>
<name>A0A7W0HS65_9ACTN</name>
<comment type="caution">
    <text evidence="2">The sequence shown here is derived from an EMBL/GenBank/DDBJ whole genome shotgun (WGS) entry which is preliminary data.</text>
</comment>
<proteinExistence type="predicted"/>